<reference evidence="8 14" key="2">
    <citation type="journal article" date="2007" name="Virus Genes">
        <title>Comparative sequence analysis of a highly oncogenic but horizontal spread-defective clone of Marek's disease virus.</title>
        <authorList>
            <person name="Spatz S.J."/>
            <person name="Zhao Y."/>
            <person name="Petherbridge L."/>
            <person name="Smith L.P."/>
            <person name="Baigent S.J."/>
            <person name="Nair V."/>
        </authorList>
    </citation>
    <scope>NUCLEOTIDE SEQUENCE [LARGE SCALE GENOMIC DNA]</scope>
    <source>
        <strain evidence="8">RB-1B</strain>
    </source>
</reference>
<dbReference type="EMBL" id="DQ534540">
    <property type="protein sequence ID" value="ABG22949.1"/>
    <property type="molecule type" value="Genomic_DNA"/>
</dbReference>
<dbReference type="EMBL" id="EF523390">
    <property type="protein sequence ID" value="ABR13171.1"/>
    <property type="molecule type" value="Genomic_DNA"/>
</dbReference>
<dbReference type="EMBL" id="JQ809691">
    <property type="protein sequence ID" value="AFM74919.1"/>
    <property type="molecule type" value="Genomic_DNA"/>
</dbReference>
<dbReference type="Proteomes" id="UP000181580">
    <property type="component" value="Segment"/>
</dbReference>
<dbReference type="EMBL" id="DQ534530">
    <property type="protein sequence ID" value="ABG22639.1"/>
    <property type="molecule type" value="Genomic_DNA"/>
</dbReference>
<dbReference type="EMBL" id="EF523390">
    <property type="protein sequence ID" value="ABR13049.1"/>
    <property type="molecule type" value="Genomic_DNA"/>
</dbReference>
<dbReference type="Proteomes" id="UP000181598">
    <property type="component" value="Segment"/>
</dbReference>
<evidence type="ECO:0000313" key="1">
    <source>
        <dbReference type="EMBL" id="ABG22639.1"/>
    </source>
</evidence>
<evidence type="ECO:0000313" key="15">
    <source>
        <dbReference type="Proteomes" id="UP000180864"/>
    </source>
</evidence>
<dbReference type="EMBL" id="JQ806361">
    <property type="protein sequence ID" value="AFM74541.1"/>
    <property type="molecule type" value="Genomic_DNA"/>
</dbReference>
<evidence type="ECO:0000313" key="9">
    <source>
        <dbReference type="EMBL" id="AFM74541.1"/>
    </source>
</evidence>
<evidence type="ECO:0000313" key="8">
    <source>
        <dbReference type="EMBL" id="ABR13049.1"/>
    </source>
</evidence>
<dbReference type="EMBL" id="MT797629">
    <property type="protein sequence ID" value="QOT14076.1"/>
    <property type="molecule type" value="Genomic_DNA"/>
</dbReference>
<reference evidence="13 15" key="3">
    <citation type="journal article" date="2012" name="Virus Genes">
        <title>Dynamic equilibrium of Marek's disease genomes during in vitro serial passage.</title>
        <authorList>
            <person name="Spatz S.J."/>
            <person name="Volkening J.D."/>
            <person name="Gimeno I.M."/>
            <person name="Heidari M."/>
            <person name="Witter R.L."/>
        </authorList>
    </citation>
    <scope>NUCLEOTIDE SEQUENCE [LARGE SCALE GENOMIC DNA]</scope>
    <source>
        <strain evidence="9">648a</strain>
    </source>
</reference>
<dbReference type="EMBL" id="MT872313">
    <property type="protein sequence ID" value="QOT14704.1"/>
    <property type="molecule type" value="Genomic_DNA"/>
</dbReference>
<evidence type="ECO:0000313" key="7">
    <source>
        <dbReference type="EMBL" id="ABG22979.1"/>
    </source>
</evidence>
<dbReference type="Proteomes" id="UP000180974">
    <property type="component" value="Segment"/>
</dbReference>
<dbReference type="EMBL" id="DQ534534">
    <property type="protein sequence ID" value="ABG22763.1"/>
    <property type="molecule type" value="Genomic_DNA"/>
</dbReference>
<gene>
    <name evidence="8" type="ORF">MDV005.3</name>
    <name evidence="7" type="ORF">MDV076.4</name>
</gene>
<reference evidence="7" key="1">
    <citation type="journal article" date="2007" name="Virus Genes">
        <title>Polymorphisms in the repeat long regions of oncogenic and attenuated pathotypes of Marek's disease virus 1.</title>
        <authorList>
            <person name="Spatz S.J."/>
            <person name="Silva R.F."/>
        </authorList>
    </citation>
    <scope>NUCLEOTIDE SEQUENCE</scope>
    <source>
        <strain evidence="1">549a</strain>
        <strain evidence="2">584a</strain>
        <strain evidence="3">595</strain>
        <strain evidence="4">648a</strain>
        <strain evidence="5">686</strain>
        <strain evidence="6">R2/23</strain>
        <strain evidence="7">RB1B</strain>
    </source>
</reference>
<evidence type="ECO:0000313" key="4">
    <source>
        <dbReference type="EMBL" id="ABG22763.1"/>
    </source>
</evidence>
<dbReference type="EMBL" id="JQ806361">
    <property type="protein sequence ID" value="AFM74659.1"/>
    <property type="molecule type" value="Genomic_DNA"/>
</dbReference>
<reference evidence="11" key="5">
    <citation type="submission" date="2020-08" db="EMBL/GenBank/DDBJ databases">
        <title>Marek's disease virus requires both copies of the inverted repeat regions for efficient in vivo replication and pathogenesis.</title>
        <authorList>
            <person name="Conradie A.M."/>
            <person name="Kaufer B."/>
        </authorList>
    </citation>
    <scope>NUCLEOTIDE SEQUENCE</scope>
</reference>
<sequence length="79" mass="8899">MLHGVCLHSPSASCVFSERRHDSFFSSFPASVSPPQIGRQGRGVWRGCWGCRDFSFFSVSKSTREKDRGGTDRQRDCRA</sequence>
<dbReference type="EMBL" id="DQ534535">
    <property type="protein sequence ID" value="ABG22794.1"/>
    <property type="molecule type" value="Genomic_DNA"/>
</dbReference>
<reference evidence="10" key="4">
    <citation type="submission" date="2020-07" db="EMBL/GenBank/DDBJ databases">
        <title>Distinct polymorphisms in a single herpesvirus gene are capable of enhancing virulence and mediate vaccinal resistance.</title>
        <authorList>
            <person name="Conradie A.M."/>
            <person name="Bertzbach L.D."/>
            <person name="Trimpert J.D."/>
            <person name="Patria J.N."/>
            <person name="Murata S."/>
            <person name="Parcells M.S."/>
            <person name="Kaufer B.B."/>
        </authorList>
    </citation>
    <scope>NUCLEOTIDE SEQUENCE</scope>
</reference>
<dbReference type="EMBL" id="MT955328">
    <property type="protein sequence ID" value="QOT14836.1"/>
    <property type="molecule type" value="Genomic_DNA"/>
</dbReference>
<protein>
    <submittedName>
        <fullName evidence="7">Uncharacterized protein</fullName>
    </submittedName>
</protein>
<evidence type="ECO:0000313" key="6">
    <source>
        <dbReference type="EMBL" id="ABG22949.1"/>
    </source>
</evidence>
<organism evidence="7">
    <name type="scientific">Gallid alphaherpesvirus 2</name>
    <dbReference type="NCBI Taxonomy" id="10390"/>
    <lineage>
        <taxon>Viruses</taxon>
        <taxon>Duplodnaviria</taxon>
        <taxon>Heunggongvirae</taxon>
        <taxon>Peploviricota</taxon>
        <taxon>Herviviricetes</taxon>
        <taxon>Herpesvirales</taxon>
        <taxon>Orthoherpesviridae</taxon>
        <taxon>Alphaherpesvirinae</taxon>
        <taxon>Mardivirus</taxon>
        <taxon>Mardivirus gallidalpha2</taxon>
    </lineage>
</organism>
<accession>Q159J4</accession>
<dbReference type="EMBL" id="JQ809692">
    <property type="protein sequence ID" value="AFM75221.1"/>
    <property type="molecule type" value="Genomic_DNA"/>
</dbReference>
<evidence type="ECO:0000313" key="10">
    <source>
        <dbReference type="EMBL" id="QOT13960.1"/>
    </source>
</evidence>
<dbReference type="EMBL" id="JQ806362">
    <property type="protein sequence ID" value="AFM74728.1"/>
    <property type="molecule type" value="Genomic_DNA"/>
</dbReference>
<dbReference type="EMBL" id="DQ534541">
    <property type="protein sequence ID" value="ABG22979.1"/>
    <property type="molecule type" value="Genomic_DNA"/>
</dbReference>
<dbReference type="EMBL" id="DQ534533">
    <property type="protein sequence ID" value="ABG22732.1"/>
    <property type="molecule type" value="Genomic_DNA"/>
</dbReference>
<reference evidence="12" key="6">
    <citation type="submission" date="2020-09" db="EMBL/GenBank/DDBJ databases">
        <title>Functional analysis of genomic repeat regions in Marek's disease virus replication and pathogenesis.</title>
        <authorList>
            <person name="Vychodil T."/>
            <person name="Conradie A.M."/>
            <person name="Trimpert J."/>
            <person name="Aswad A."/>
            <person name="Bertzbach L.D."/>
            <person name="Kaufer B."/>
        </authorList>
    </citation>
    <scope>NUCLEOTIDE SEQUENCE</scope>
</reference>
<dbReference type="Proteomes" id="UP000143489">
    <property type="component" value="Segment"/>
</dbReference>
<evidence type="ECO:0000313" key="13">
    <source>
        <dbReference type="Proteomes" id="UP000134084"/>
    </source>
</evidence>
<evidence type="ECO:0000313" key="2">
    <source>
        <dbReference type="EMBL" id="ABG22701.1"/>
    </source>
</evidence>
<dbReference type="EMBL" id="JQ820250">
    <property type="protein sequence ID" value="AFM75403.1"/>
    <property type="molecule type" value="Genomic_DNA"/>
</dbReference>
<dbReference type="EMBL" id="DQ534532">
    <property type="protein sequence ID" value="ABG22701.1"/>
    <property type="molecule type" value="Genomic_DNA"/>
</dbReference>
<evidence type="ECO:0000313" key="14">
    <source>
        <dbReference type="Proteomes" id="UP000143489"/>
    </source>
</evidence>
<evidence type="ECO:0000313" key="5">
    <source>
        <dbReference type="EMBL" id="ABG22794.1"/>
    </source>
</evidence>
<evidence type="ECO:0000313" key="12">
    <source>
        <dbReference type="EMBL" id="QOT14836.1"/>
    </source>
</evidence>
<evidence type="ECO:0000313" key="11">
    <source>
        <dbReference type="EMBL" id="QOT14704.1"/>
    </source>
</evidence>
<dbReference type="Proteomes" id="UP000134084">
    <property type="component" value="Segment"/>
</dbReference>
<evidence type="ECO:0000313" key="3">
    <source>
        <dbReference type="EMBL" id="ABG22732.1"/>
    </source>
</evidence>
<dbReference type="Proteomes" id="UP000181470">
    <property type="component" value="Segment"/>
</dbReference>
<dbReference type="EMBL" id="JQ836662">
    <property type="protein sequence ID" value="AFM75465.1"/>
    <property type="molecule type" value="Genomic_DNA"/>
</dbReference>
<dbReference type="Proteomes" id="UP000180864">
    <property type="component" value="Segment"/>
</dbReference>
<dbReference type="EMBL" id="JQ809691">
    <property type="protein sequence ID" value="AFM75035.1"/>
    <property type="molecule type" value="Genomic_DNA"/>
</dbReference>
<name>Q159J4_9ALPH</name>
<dbReference type="EMBL" id="MT994392">
    <property type="protein sequence ID" value="QOT14977.1"/>
    <property type="molecule type" value="Genomic_DNA"/>
</dbReference>
<dbReference type="EMBL" id="JQ809692">
    <property type="protein sequence ID" value="AFM75106.1"/>
    <property type="molecule type" value="Genomic_DNA"/>
</dbReference>
<dbReference type="EMBL" id="MT797629">
    <property type="protein sequence ID" value="QOT13960.1"/>
    <property type="molecule type" value="Genomic_DNA"/>
</dbReference>
<proteinExistence type="predicted"/>
<dbReference type="EMBL" id="JQ836662">
    <property type="protein sequence ID" value="AFM75581.1"/>
    <property type="molecule type" value="Genomic_DNA"/>
</dbReference>
<dbReference type="EMBL" id="JQ820250">
    <property type="protein sequence ID" value="AFM75286.1"/>
    <property type="molecule type" value="Genomic_DNA"/>
</dbReference>
<dbReference type="EMBL" id="JQ806362">
    <property type="protein sequence ID" value="AFM74846.1"/>
    <property type="molecule type" value="Genomic_DNA"/>
</dbReference>